<evidence type="ECO:0000256" key="7">
    <source>
        <dbReference type="RuleBase" id="RU004326"/>
    </source>
</evidence>
<evidence type="ECO:0000259" key="10">
    <source>
        <dbReference type="Pfam" id="PF02879"/>
    </source>
</evidence>
<feature type="domain" description="Alpha-D-phosphohexomutase alpha/beta/alpha" evidence="11">
    <location>
        <begin position="272"/>
        <end position="364"/>
    </location>
</feature>
<dbReference type="GO" id="GO:0005975">
    <property type="term" value="P:carbohydrate metabolic process"/>
    <property type="evidence" value="ECO:0007669"/>
    <property type="project" value="InterPro"/>
</dbReference>
<dbReference type="EC" id="5.4.2.10" evidence="12"/>
<dbReference type="InterPro" id="IPR024086">
    <property type="entry name" value="GlmM_arc-type"/>
</dbReference>
<dbReference type="EMBL" id="DSUJ01000008">
    <property type="protein sequence ID" value="HFI91184.1"/>
    <property type="molecule type" value="Genomic_DNA"/>
</dbReference>
<dbReference type="Pfam" id="PF02878">
    <property type="entry name" value="PGM_PMM_I"/>
    <property type="match status" value="1"/>
</dbReference>
<dbReference type="Pfam" id="PF02879">
    <property type="entry name" value="PGM_PMM_II"/>
    <property type="match status" value="1"/>
</dbReference>
<dbReference type="InterPro" id="IPR050060">
    <property type="entry name" value="Phosphoglucosamine_mutase"/>
</dbReference>
<feature type="domain" description="Alpha-D-phosphohexomutase C-terminal" evidence="8">
    <location>
        <begin position="393"/>
        <end position="440"/>
    </location>
</feature>
<dbReference type="InterPro" id="IPR005841">
    <property type="entry name" value="Alpha-D-phosphohexomutase_SF"/>
</dbReference>
<dbReference type="GO" id="GO:0005829">
    <property type="term" value="C:cytosol"/>
    <property type="evidence" value="ECO:0007669"/>
    <property type="project" value="TreeGrafter"/>
</dbReference>
<dbReference type="InterPro" id="IPR016066">
    <property type="entry name" value="A-D-PHexomutase_CS"/>
</dbReference>
<organism evidence="12">
    <name type="scientific">Ignavibacterium album</name>
    <dbReference type="NCBI Taxonomy" id="591197"/>
    <lineage>
        <taxon>Bacteria</taxon>
        <taxon>Pseudomonadati</taxon>
        <taxon>Ignavibacteriota</taxon>
        <taxon>Ignavibacteria</taxon>
        <taxon>Ignavibacteriales</taxon>
        <taxon>Ignavibacteriaceae</taxon>
        <taxon>Ignavibacterium</taxon>
    </lineage>
</organism>
<dbReference type="GO" id="GO:0006048">
    <property type="term" value="P:UDP-N-acetylglucosamine biosynthetic process"/>
    <property type="evidence" value="ECO:0007669"/>
    <property type="project" value="TreeGrafter"/>
</dbReference>
<dbReference type="InterPro" id="IPR005846">
    <property type="entry name" value="A-D-PHexomutase_a/b/a-III"/>
</dbReference>
<accession>A0A7V2ZJM5</accession>
<evidence type="ECO:0000256" key="3">
    <source>
        <dbReference type="ARBA" id="ARBA00022553"/>
    </source>
</evidence>
<name>A0A7V2ZJM5_9BACT</name>
<gene>
    <name evidence="12" type="primary">glmM</name>
    <name evidence="12" type="ORF">ENS31_06575</name>
</gene>
<sequence>MPTLMVSISGIRGIVGDGLTPEVIVKYTSSYADFVEQGKVIVGRDARITGEMVNKIVTGTLLAKGLDVVDIGIVPTPTVQFTVKALEAQGGIAITASHNPNEWNALKLLNSTGQFMSPEEHDTMKTFMDKETYYESWQKVGKFSEYYQAIDNHISAILNLKVIDVEKIKSRRFKVLLDCVNGAGVYSVPKLLDKLGVDYIQMNCDKSGIFPRLPEPIPENLIETMNAVKANNVDLGIVVDPDVDRLVLITDKGEPFGEENTITQVVQFILSKTKGNVAVNLSTTRAVDDVAKEFACKVFRSPVGEANVVKKMKEVNAVIGGEGSGGVIYPALHYGRDALVGIALTLQHLAEKGISLSQLKEQLPNYFIAKKKIELTDASPDEVLNQLLYRYKDYKTNTDDGLRIDFNDHWVHLRKSNTEPIIRIIVEANKKNLADSLAEKYLKEIQELV</sequence>
<dbReference type="GO" id="GO:0004615">
    <property type="term" value="F:phosphomannomutase activity"/>
    <property type="evidence" value="ECO:0007669"/>
    <property type="project" value="TreeGrafter"/>
</dbReference>
<dbReference type="Gene3D" id="3.40.120.10">
    <property type="entry name" value="Alpha-D-Glucose-1,6-Bisphosphate, subunit A, domain 3"/>
    <property type="match status" value="3"/>
</dbReference>
<dbReference type="Pfam" id="PF00408">
    <property type="entry name" value="PGM_PMM_IV"/>
    <property type="match status" value="1"/>
</dbReference>
<feature type="domain" description="Alpha-D-phosphohexomutase alpha/beta/alpha" evidence="10">
    <location>
        <begin position="162"/>
        <end position="253"/>
    </location>
</feature>
<dbReference type="Pfam" id="PF02880">
    <property type="entry name" value="PGM_PMM_III"/>
    <property type="match status" value="1"/>
</dbReference>
<comment type="cofactor">
    <cofactor evidence="1">
        <name>Mg(2+)</name>
        <dbReference type="ChEBI" id="CHEBI:18420"/>
    </cofactor>
</comment>
<keyword evidence="4 7" id="KW-0479">Metal-binding</keyword>
<evidence type="ECO:0000256" key="5">
    <source>
        <dbReference type="ARBA" id="ARBA00022842"/>
    </source>
</evidence>
<keyword evidence="5 7" id="KW-0460">Magnesium</keyword>
<dbReference type="InterPro" id="IPR005844">
    <property type="entry name" value="A-D-PHexomutase_a/b/a-I"/>
</dbReference>
<evidence type="ECO:0000256" key="1">
    <source>
        <dbReference type="ARBA" id="ARBA00001946"/>
    </source>
</evidence>
<evidence type="ECO:0000259" key="11">
    <source>
        <dbReference type="Pfam" id="PF02880"/>
    </source>
</evidence>
<proteinExistence type="inferred from homology"/>
<reference evidence="12" key="1">
    <citation type="journal article" date="2020" name="mSystems">
        <title>Genome- and Community-Level Interaction Insights into Carbon Utilization and Element Cycling Functions of Hydrothermarchaeota in Hydrothermal Sediment.</title>
        <authorList>
            <person name="Zhou Z."/>
            <person name="Liu Y."/>
            <person name="Xu W."/>
            <person name="Pan J."/>
            <person name="Luo Z.H."/>
            <person name="Li M."/>
        </authorList>
    </citation>
    <scope>NUCLEOTIDE SEQUENCE [LARGE SCALE GENOMIC DNA]</scope>
    <source>
        <strain evidence="12">SpSt-479</strain>
    </source>
</reference>
<feature type="domain" description="Alpha-D-phosphohexomutase alpha/beta/alpha" evidence="9">
    <location>
        <begin position="9"/>
        <end position="134"/>
    </location>
</feature>
<evidence type="ECO:0000259" key="8">
    <source>
        <dbReference type="Pfam" id="PF00408"/>
    </source>
</evidence>
<keyword evidence="6 12" id="KW-0413">Isomerase</keyword>
<comment type="similarity">
    <text evidence="2 7">Belongs to the phosphohexose mutase family.</text>
</comment>
<dbReference type="SUPFAM" id="SSF53738">
    <property type="entry name" value="Phosphoglucomutase, first 3 domains"/>
    <property type="match status" value="3"/>
</dbReference>
<dbReference type="Gene3D" id="3.30.310.50">
    <property type="entry name" value="Alpha-D-phosphohexomutase, C-terminal domain"/>
    <property type="match status" value="1"/>
</dbReference>
<evidence type="ECO:0000256" key="4">
    <source>
        <dbReference type="ARBA" id="ARBA00022723"/>
    </source>
</evidence>
<dbReference type="GO" id="GO:0008966">
    <property type="term" value="F:phosphoglucosamine mutase activity"/>
    <property type="evidence" value="ECO:0007669"/>
    <property type="project" value="UniProtKB-EC"/>
</dbReference>
<dbReference type="InterPro" id="IPR005845">
    <property type="entry name" value="A-D-PHexomutase_a/b/a-II"/>
</dbReference>
<dbReference type="GO" id="GO:0009252">
    <property type="term" value="P:peptidoglycan biosynthetic process"/>
    <property type="evidence" value="ECO:0007669"/>
    <property type="project" value="TreeGrafter"/>
</dbReference>
<dbReference type="GO" id="GO:0000287">
    <property type="term" value="F:magnesium ion binding"/>
    <property type="evidence" value="ECO:0007669"/>
    <property type="project" value="InterPro"/>
</dbReference>
<evidence type="ECO:0000256" key="2">
    <source>
        <dbReference type="ARBA" id="ARBA00010231"/>
    </source>
</evidence>
<dbReference type="PANTHER" id="PTHR42946:SF1">
    <property type="entry name" value="PHOSPHOGLUCOMUTASE (ALPHA-D-GLUCOSE-1,6-BISPHOSPHATE-DEPENDENT)"/>
    <property type="match status" value="1"/>
</dbReference>
<evidence type="ECO:0000313" key="12">
    <source>
        <dbReference type="EMBL" id="HFI91184.1"/>
    </source>
</evidence>
<protein>
    <submittedName>
        <fullName evidence="12">Phosphoglucosamine mutase</fullName>
        <ecNumber evidence="12">5.4.2.10</ecNumber>
    </submittedName>
</protein>
<dbReference type="InterPro" id="IPR016055">
    <property type="entry name" value="A-D-PHexomutase_a/b/a-I/II/III"/>
</dbReference>
<evidence type="ECO:0000256" key="6">
    <source>
        <dbReference type="ARBA" id="ARBA00023235"/>
    </source>
</evidence>
<dbReference type="PRINTS" id="PR00509">
    <property type="entry name" value="PGMPMM"/>
</dbReference>
<dbReference type="PROSITE" id="PS00710">
    <property type="entry name" value="PGM_PMM"/>
    <property type="match status" value="1"/>
</dbReference>
<dbReference type="AlphaFoldDB" id="A0A7V2ZJM5"/>
<evidence type="ECO:0000259" key="9">
    <source>
        <dbReference type="Pfam" id="PF02878"/>
    </source>
</evidence>
<dbReference type="NCBIfam" id="TIGR03990">
    <property type="entry name" value="Arch_GlmM"/>
    <property type="match status" value="1"/>
</dbReference>
<dbReference type="FunFam" id="3.40.120.10:FF:000001">
    <property type="entry name" value="Phosphoglucosamine mutase"/>
    <property type="match status" value="1"/>
</dbReference>
<keyword evidence="3" id="KW-0597">Phosphoprotein</keyword>
<dbReference type="InterPro" id="IPR005843">
    <property type="entry name" value="A-D-PHexomutase_C"/>
</dbReference>
<dbReference type="SUPFAM" id="SSF55957">
    <property type="entry name" value="Phosphoglucomutase, C-terminal domain"/>
    <property type="match status" value="1"/>
</dbReference>
<comment type="caution">
    <text evidence="12">The sequence shown here is derived from an EMBL/GenBank/DDBJ whole genome shotgun (WGS) entry which is preliminary data.</text>
</comment>
<dbReference type="InterPro" id="IPR036900">
    <property type="entry name" value="A-D-PHexomutase_C_sf"/>
</dbReference>
<dbReference type="PANTHER" id="PTHR42946">
    <property type="entry name" value="PHOSPHOHEXOSE MUTASE"/>
    <property type="match status" value="1"/>
</dbReference>